<sequence>MKKFLLKSGFFFALTIFLLSLFLMGYGGNVDYFYQKFTTPKTHSMIIGDSRAMQGIQPQIIDSVLANKDYQLPMLNYAFTIAQAHIGPLYRKSILKKLAPDTKNGLFIISLDPWMLMSRKSNDNNKGEFMESGRPPHNMSFVSMNPNFEYLIKNYNYFHFKGIFKKKSLLHKNGWLEESNLPKDSTVFNAWKKGQIKMFHGFVNDYVISELRKKSFDTLLKNFKNHGRIYLVRTPVDKEILEIENSFYPNFEKYLDSVSKSNNIPYFNFNKSLKNYYETYDGHHINKYSGKEFTKALCDSIIHNM</sequence>
<dbReference type="RefSeq" id="WP_344741878.1">
    <property type="nucleotide sequence ID" value="NZ_BAABAY010000006.1"/>
</dbReference>
<evidence type="ECO:0000313" key="1">
    <source>
        <dbReference type="EMBL" id="MFH6772689.1"/>
    </source>
</evidence>
<dbReference type="Proteomes" id="UP001610100">
    <property type="component" value="Unassembled WGS sequence"/>
</dbReference>
<protein>
    <submittedName>
        <fullName evidence="1">Uncharacterized protein</fullName>
    </submittedName>
</protein>
<dbReference type="EMBL" id="JBAWKB010000004">
    <property type="protein sequence ID" value="MFH6772689.1"/>
    <property type="molecule type" value="Genomic_DNA"/>
</dbReference>
<keyword evidence="2" id="KW-1185">Reference proteome</keyword>
<organism evidence="1 2">
    <name type="scientific">Gaetbulibacter aestuarii</name>
    <dbReference type="NCBI Taxonomy" id="1502358"/>
    <lineage>
        <taxon>Bacteria</taxon>
        <taxon>Pseudomonadati</taxon>
        <taxon>Bacteroidota</taxon>
        <taxon>Flavobacteriia</taxon>
        <taxon>Flavobacteriales</taxon>
        <taxon>Flavobacteriaceae</taxon>
        <taxon>Gaetbulibacter</taxon>
    </lineage>
</organism>
<reference evidence="1 2" key="1">
    <citation type="submission" date="2024-02" db="EMBL/GenBank/DDBJ databases">
        <title>A Gaetbulibacter species isolated from tidal flats and genomic insights of their niches.</title>
        <authorList>
            <person name="Ye Y."/>
        </authorList>
    </citation>
    <scope>NUCLEOTIDE SEQUENCE [LARGE SCALE GENOMIC DNA]</scope>
    <source>
        <strain evidence="1 2">KYW382</strain>
    </source>
</reference>
<name>A0ABW7N0P8_9FLAO</name>
<accession>A0ABW7N0P8</accession>
<proteinExistence type="predicted"/>
<evidence type="ECO:0000313" key="2">
    <source>
        <dbReference type="Proteomes" id="UP001610100"/>
    </source>
</evidence>
<gene>
    <name evidence="1" type="ORF">V8G58_12165</name>
</gene>
<comment type="caution">
    <text evidence="1">The sequence shown here is derived from an EMBL/GenBank/DDBJ whole genome shotgun (WGS) entry which is preliminary data.</text>
</comment>